<accession>A0ACB5U0R3</accession>
<protein>
    <submittedName>
        <fullName evidence="1">Unnamed protein product</fullName>
    </submittedName>
</protein>
<dbReference type="EMBL" id="BSXS01010760">
    <property type="protein sequence ID" value="GME98859.1"/>
    <property type="molecule type" value="Genomic_DNA"/>
</dbReference>
<organism evidence="1 2">
    <name type="scientific">Ambrosiozyma monospora</name>
    <name type="common">Yeast</name>
    <name type="synonym">Endomycopsis monosporus</name>
    <dbReference type="NCBI Taxonomy" id="43982"/>
    <lineage>
        <taxon>Eukaryota</taxon>
        <taxon>Fungi</taxon>
        <taxon>Dikarya</taxon>
        <taxon>Ascomycota</taxon>
        <taxon>Saccharomycotina</taxon>
        <taxon>Pichiomycetes</taxon>
        <taxon>Pichiales</taxon>
        <taxon>Pichiaceae</taxon>
        <taxon>Ambrosiozyma</taxon>
    </lineage>
</organism>
<keyword evidence="2" id="KW-1185">Reference proteome</keyword>
<sequence length="174" mass="20124">MKMNNIDEGLTVKKKLPAFMHDEFQYLTGRRCGIRVGIGDENEKELNSETINKEINQEREQMITKKAKEIGKLFLGSGTKVLKVAYDDEFRKSFGGVGNLLNKFPKSIVMKVYSASDAMDLYYDKEARLADKSDVWFQKPTYDQYLQSWLDCTNVKWPLIKPLRSTIIIMPIIQ</sequence>
<proteinExistence type="predicted"/>
<evidence type="ECO:0000313" key="2">
    <source>
        <dbReference type="Proteomes" id="UP001165064"/>
    </source>
</evidence>
<gene>
    <name evidence="1" type="ORF">Amon02_001054400</name>
</gene>
<evidence type="ECO:0000313" key="1">
    <source>
        <dbReference type="EMBL" id="GME98859.1"/>
    </source>
</evidence>
<reference evidence="1" key="1">
    <citation type="submission" date="2023-04" db="EMBL/GenBank/DDBJ databases">
        <title>Ambrosiozyma monospora NBRC 10751.</title>
        <authorList>
            <person name="Ichikawa N."/>
            <person name="Sato H."/>
            <person name="Tonouchi N."/>
        </authorList>
    </citation>
    <scope>NUCLEOTIDE SEQUENCE</scope>
    <source>
        <strain evidence="1">NBRC 10751</strain>
    </source>
</reference>
<name>A0ACB5U0R3_AMBMO</name>
<comment type="caution">
    <text evidence="1">The sequence shown here is derived from an EMBL/GenBank/DDBJ whole genome shotgun (WGS) entry which is preliminary data.</text>
</comment>
<dbReference type="Proteomes" id="UP001165064">
    <property type="component" value="Unassembled WGS sequence"/>
</dbReference>